<evidence type="ECO:0000256" key="1">
    <source>
        <dbReference type="SAM" id="MobiDB-lite"/>
    </source>
</evidence>
<reference evidence="3" key="1">
    <citation type="journal article" date="2023" name="Mol. Phylogenet. Evol.">
        <title>Genome-scale phylogeny and comparative genomics of the fungal order Sordariales.</title>
        <authorList>
            <person name="Hensen N."/>
            <person name="Bonometti L."/>
            <person name="Westerberg I."/>
            <person name="Brannstrom I.O."/>
            <person name="Guillou S."/>
            <person name="Cros-Aarteil S."/>
            <person name="Calhoun S."/>
            <person name="Haridas S."/>
            <person name="Kuo A."/>
            <person name="Mondo S."/>
            <person name="Pangilinan J."/>
            <person name="Riley R."/>
            <person name="LaButti K."/>
            <person name="Andreopoulos B."/>
            <person name="Lipzen A."/>
            <person name="Chen C."/>
            <person name="Yan M."/>
            <person name="Daum C."/>
            <person name="Ng V."/>
            <person name="Clum A."/>
            <person name="Steindorff A."/>
            <person name="Ohm R.A."/>
            <person name="Martin F."/>
            <person name="Silar P."/>
            <person name="Natvig D.O."/>
            <person name="Lalanne C."/>
            <person name="Gautier V."/>
            <person name="Ament-Velasquez S.L."/>
            <person name="Kruys A."/>
            <person name="Hutchinson M.I."/>
            <person name="Powell A.J."/>
            <person name="Barry K."/>
            <person name="Miller A.N."/>
            <person name="Grigoriev I.V."/>
            <person name="Debuchy R."/>
            <person name="Gladieux P."/>
            <person name="Hiltunen Thoren M."/>
            <person name="Johannesson H."/>
        </authorList>
    </citation>
    <scope>NUCLEOTIDE SEQUENCE [LARGE SCALE GENOMIC DNA]</scope>
    <source>
        <strain evidence="3">CBS 340.73</strain>
    </source>
</reference>
<protein>
    <submittedName>
        <fullName evidence="2">Uncharacterized protein</fullName>
    </submittedName>
</protein>
<name>A0AAN6N5J1_9PEZI</name>
<gene>
    <name evidence="2" type="ORF">QBC46DRAFT_262989</name>
</gene>
<dbReference type="Proteomes" id="UP001303473">
    <property type="component" value="Unassembled WGS sequence"/>
</dbReference>
<accession>A0AAN6N5J1</accession>
<feature type="region of interest" description="Disordered" evidence="1">
    <location>
        <begin position="26"/>
        <end position="45"/>
    </location>
</feature>
<dbReference type="AlphaFoldDB" id="A0AAN6N5J1"/>
<evidence type="ECO:0000313" key="2">
    <source>
        <dbReference type="EMBL" id="KAK3939571.1"/>
    </source>
</evidence>
<sequence>MAAATPPGYQDVVQIEKKKAAADAHSSGSSSSCVHGAPASSVTPDAGTGWPIDSYTYIRPTNNNTANWTFYGVEQTFYSQHLISGPHYMGLTHATDPYGAFKCQYTCNADAKCVSYFVSYEKVGTNEEHMNCILFDAIIGPENFVKLGDNSTTIGAGGYDRLCVA</sequence>
<evidence type="ECO:0000313" key="3">
    <source>
        <dbReference type="Proteomes" id="UP001303473"/>
    </source>
</evidence>
<proteinExistence type="predicted"/>
<organism evidence="2 3">
    <name type="scientific">Diplogelasinospora grovesii</name>
    <dbReference type="NCBI Taxonomy" id="303347"/>
    <lineage>
        <taxon>Eukaryota</taxon>
        <taxon>Fungi</taxon>
        <taxon>Dikarya</taxon>
        <taxon>Ascomycota</taxon>
        <taxon>Pezizomycotina</taxon>
        <taxon>Sordariomycetes</taxon>
        <taxon>Sordariomycetidae</taxon>
        <taxon>Sordariales</taxon>
        <taxon>Diplogelasinosporaceae</taxon>
        <taxon>Diplogelasinospora</taxon>
    </lineage>
</organism>
<dbReference type="EMBL" id="MU853809">
    <property type="protein sequence ID" value="KAK3939571.1"/>
    <property type="molecule type" value="Genomic_DNA"/>
</dbReference>
<comment type="caution">
    <text evidence="2">The sequence shown here is derived from an EMBL/GenBank/DDBJ whole genome shotgun (WGS) entry which is preliminary data.</text>
</comment>
<keyword evidence="3" id="KW-1185">Reference proteome</keyword>